<name>A0A9Q5VBH3_PISSA</name>
<dbReference type="Proteomes" id="UP000422232">
    <property type="component" value="Chromosome"/>
</dbReference>
<dbReference type="EMBL" id="CP038908">
    <property type="protein sequence ID" value="QGO04446.1"/>
    <property type="molecule type" value="Genomic_DNA"/>
</dbReference>
<reference evidence="1 2" key="1">
    <citation type="submission" date="2019-04" db="EMBL/GenBank/DDBJ databases">
        <title>Complete genome sequencing of Piscirickettsia salmonis strain Psal-009.</title>
        <authorList>
            <person name="Schober I."/>
            <person name="Bunk B."/>
            <person name="Sproer C."/>
            <person name="Carril G.P."/>
            <person name="Riedel T."/>
            <person name="Flores-Herrera P.A."/>
            <person name="Nourdin-Galindo G."/>
            <person name="Marshall S.H."/>
            <person name="Overmann J."/>
        </authorList>
    </citation>
    <scope>NUCLEOTIDE SEQUENCE [LARGE SCALE GENOMIC DNA]</scope>
    <source>
        <strain evidence="1 2">Psal-009</strain>
    </source>
</reference>
<evidence type="ECO:0000313" key="1">
    <source>
        <dbReference type="EMBL" id="QGO04446.1"/>
    </source>
</evidence>
<proteinExistence type="predicted"/>
<dbReference type="GeneID" id="66739513"/>
<dbReference type="AlphaFoldDB" id="A0A9Q5VBH3"/>
<gene>
    <name evidence="1" type="ORF">Psal009_00313</name>
</gene>
<dbReference type="RefSeq" id="WP_016211031.1">
    <property type="nucleotide sequence ID" value="NZ_CP012413.1"/>
</dbReference>
<organism evidence="1 2">
    <name type="scientific">Piscirickettsia salmonis</name>
    <dbReference type="NCBI Taxonomy" id="1238"/>
    <lineage>
        <taxon>Bacteria</taxon>
        <taxon>Pseudomonadati</taxon>
        <taxon>Pseudomonadota</taxon>
        <taxon>Gammaproteobacteria</taxon>
        <taxon>Thiotrichales</taxon>
        <taxon>Piscirickettsiaceae</taxon>
        <taxon>Piscirickettsia</taxon>
    </lineage>
</organism>
<evidence type="ECO:0000313" key="2">
    <source>
        <dbReference type="Proteomes" id="UP000422232"/>
    </source>
</evidence>
<protein>
    <submittedName>
        <fullName evidence="1">Uncharacterized protein</fullName>
    </submittedName>
</protein>
<accession>A0A9Q5VBH3</accession>
<keyword evidence="2" id="KW-1185">Reference proteome</keyword>
<sequence length="159" mass="17444">MKKNTITTILTSAILALTTFSVYAENPPTAHTTHNITVNNSSKWYVKIVGISPFQPAYFIDQINNVYSSELNYIVSKDNSAQYGFAFSFNGSTDFNVAYTITAIDTSQSADADQKKTKSCTFIVGANGPADPNIHVENYQGAQCNYQIIEGKGEDFTLN</sequence>